<gene>
    <name evidence="2" type="ORF">AUC44_15270</name>
</gene>
<dbReference type="EMBL" id="CP013910">
    <property type="protein sequence ID" value="ALW90083.1"/>
    <property type="molecule type" value="Genomic_DNA"/>
</dbReference>
<evidence type="ECO:0008006" key="4">
    <source>
        <dbReference type="Google" id="ProtNLM"/>
    </source>
</evidence>
<organism evidence="2 3">
    <name type="scientific">Deinococcus actinosclerus</name>
    <dbReference type="NCBI Taxonomy" id="1768108"/>
    <lineage>
        <taxon>Bacteria</taxon>
        <taxon>Thermotogati</taxon>
        <taxon>Deinococcota</taxon>
        <taxon>Deinococci</taxon>
        <taxon>Deinococcales</taxon>
        <taxon>Deinococcaceae</taxon>
        <taxon>Deinococcus</taxon>
    </lineage>
</organism>
<sequence length="152" mass="16133">MAGRAGARLPRVKALPLLLCSVLLCGCQDREARAENAALQARVTELEAQVRAMQGEQATALPADAQNVTERAAGQNCANALTRTLEVFREDSLDDRYPSAAQTQLPAECVDFRVNWVARSERAYTFTVTDGSGRELARQSGGAPTAAPASGG</sequence>
<reference evidence="2 3" key="1">
    <citation type="submission" date="2015-12" db="EMBL/GenBank/DDBJ databases">
        <authorList>
            <person name="Kim M.K."/>
            <person name="Srinivasan S."/>
            <person name="Lee J.-J."/>
            <person name="Kim K."/>
        </authorList>
    </citation>
    <scope>NUCLEOTIDE SEQUENCE [LARGE SCALE GENOMIC DNA]</scope>
    <source>
        <strain evidence="2 3">BM2</strain>
    </source>
</reference>
<dbReference type="PROSITE" id="PS51257">
    <property type="entry name" value="PROKAR_LIPOPROTEIN"/>
    <property type="match status" value="1"/>
</dbReference>
<keyword evidence="3" id="KW-1185">Reference proteome</keyword>
<evidence type="ECO:0000256" key="1">
    <source>
        <dbReference type="SAM" id="Coils"/>
    </source>
</evidence>
<feature type="coiled-coil region" evidence="1">
    <location>
        <begin position="29"/>
        <end position="56"/>
    </location>
</feature>
<dbReference type="Proteomes" id="UP000060071">
    <property type="component" value="Chromosome"/>
</dbReference>
<evidence type="ECO:0000313" key="2">
    <source>
        <dbReference type="EMBL" id="ALW90083.1"/>
    </source>
</evidence>
<keyword evidence="1" id="KW-0175">Coiled coil</keyword>
<evidence type="ECO:0000313" key="3">
    <source>
        <dbReference type="Proteomes" id="UP000060071"/>
    </source>
</evidence>
<protein>
    <recommendedName>
        <fullName evidence="4">Lipoprotein</fullName>
    </recommendedName>
</protein>
<name>A0ABM5X8T1_9DEIO</name>
<proteinExistence type="predicted"/>
<accession>A0ABM5X8T1</accession>